<keyword evidence="3" id="KW-0858">Xylan degradation</keyword>
<feature type="domain" description="CBM2" evidence="13">
    <location>
        <begin position="368"/>
        <end position="468"/>
    </location>
</feature>
<evidence type="ECO:0000259" key="13">
    <source>
        <dbReference type="PROSITE" id="PS51173"/>
    </source>
</evidence>
<feature type="chain" id="PRO_5037041962" description="Beta-xylanase" evidence="12">
    <location>
        <begin position="37"/>
        <end position="468"/>
    </location>
</feature>
<evidence type="ECO:0000256" key="1">
    <source>
        <dbReference type="ARBA" id="ARBA00000681"/>
    </source>
</evidence>
<evidence type="ECO:0000256" key="5">
    <source>
        <dbReference type="ARBA" id="ARBA00022801"/>
    </source>
</evidence>
<sequence length="468" mass="48525">MNRSPRRRVLAATLSAASAVLVASGAVLLSAGNANAATTLGASAAASGRYFGTAVAAYKLSDTVYSTILDREFDMVTPENEMKWDATEPSQNSFSYSSADQIVSHAQSHNQRIRGHALAWHQQQPSWAQSLSGTALRSAMTNHITNVATHYKGKIYSWDVVNEAFADGSTGARRDSNLQRTGNDWIEVAFRTARAADPAAKLCYNDYNTDGINAKSTAVYNMVADFKSRGVPIDCVGFQGHFNSGSPVTSDIQQNLARFAALGVDVQITELDIAGSGTAQAGNYSTVVKACLAVARCNGITVWGIRDSDSWRASDTPLLFDNSGNKKAAYTAALDALNSGGTTDPTTTPPTTNPTTSSPPPSSNPTTTPPATAGCGATVSLNQWTGGFVATVKVTAGSAKINGWTVGVNLPSGAAITNSWNASATGSSGAVSFANVSYNGSVNAGASTEFGFQGTGVGPSVTPTCTAR</sequence>
<evidence type="ECO:0000256" key="6">
    <source>
        <dbReference type="ARBA" id="ARBA00023277"/>
    </source>
</evidence>
<feature type="active site" description="Nucleophile" evidence="9">
    <location>
        <position position="270"/>
    </location>
</feature>
<dbReference type="InterPro" id="IPR001000">
    <property type="entry name" value="GH10_dom"/>
</dbReference>
<evidence type="ECO:0000256" key="7">
    <source>
        <dbReference type="ARBA" id="ARBA00023295"/>
    </source>
</evidence>
<keyword evidence="6 10" id="KW-0119">Carbohydrate metabolism</keyword>
<evidence type="ECO:0000256" key="12">
    <source>
        <dbReference type="SAM" id="SignalP"/>
    </source>
</evidence>
<dbReference type="PROSITE" id="PS51173">
    <property type="entry name" value="CBM2"/>
    <property type="match status" value="1"/>
</dbReference>
<dbReference type="RefSeq" id="WP_213008083.1">
    <property type="nucleotide sequence ID" value="NZ_BOQN01000052.1"/>
</dbReference>
<dbReference type="PROSITE" id="PS51318">
    <property type="entry name" value="TAT"/>
    <property type="match status" value="1"/>
</dbReference>
<keyword evidence="16" id="KW-1185">Reference proteome</keyword>
<dbReference type="EMBL" id="BOQN01000052">
    <property type="protein sequence ID" value="GIM92197.1"/>
    <property type="molecule type" value="Genomic_DNA"/>
</dbReference>
<dbReference type="InterPro" id="IPR012291">
    <property type="entry name" value="CBM2_carb-bd_dom_sf"/>
</dbReference>
<dbReference type="InterPro" id="IPR006311">
    <property type="entry name" value="TAT_signal"/>
</dbReference>
<dbReference type="EC" id="3.2.1.8" evidence="10"/>
<feature type="region of interest" description="Disordered" evidence="11">
    <location>
        <begin position="337"/>
        <end position="374"/>
    </location>
</feature>
<organism evidence="15 16">
    <name type="scientific">Paractinoplanes toevensis</name>
    <dbReference type="NCBI Taxonomy" id="571911"/>
    <lineage>
        <taxon>Bacteria</taxon>
        <taxon>Bacillati</taxon>
        <taxon>Actinomycetota</taxon>
        <taxon>Actinomycetes</taxon>
        <taxon>Micromonosporales</taxon>
        <taxon>Micromonosporaceae</taxon>
        <taxon>Paractinoplanes</taxon>
    </lineage>
</organism>
<dbReference type="InterPro" id="IPR017853">
    <property type="entry name" value="GH"/>
</dbReference>
<dbReference type="Pfam" id="PF00331">
    <property type="entry name" value="Glyco_hydro_10"/>
    <property type="match status" value="1"/>
</dbReference>
<evidence type="ECO:0000313" key="15">
    <source>
        <dbReference type="EMBL" id="GIM92197.1"/>
    </source>
</evidence>
<dbReference type="PANTHER" id="PTHR31490">
    <property type="entry name" value="GLYCOSYL HYDROLASE"/>
    <property type="match status" value="1"/>
</dbReference>
<feature type="signal peptide" evidence="12">
    <location>
        <begin position="1"/>
        <end position="36"/>
    </location>
</feature>
<dbReference type="PRINTS" id="PR00134">
    <property type="entry name" value="GLHYDRLASE10"/>
</dbReference>
<keyword evidence="8 10" id="KW-0624">Polysaccharide degradation</keyword>
<keyword evidence="4 12" id="KW-0732">Signal</keyword>
<dbReference type="Gene3D" id="3.20.20.80">
    <property type="entry name" value="Glycosidases"/>
    <property type="match status" value="1"/>
</dbReference>
<name>A0A919TBF5_9ACTN</name>
<dbReference type="SMART" id="SM00637">
    <property type="entry name" value="CBD_II"/>
    <property type="match status" value="1"/>
</dbReference>
<dbReference type="PANTHER" id="PTHR31490:SF88">
    <property type="entry name" value="BETA-XYLANASE"/>
    <property type="match status" value="1"/>
</dbReference>
<dbReference type="InterPro" id="IPR044846">
    <property type="entry name" value="GH10"/>
</dbReference>
<feature type="domain" description="GH10" evidence="14">
    <location>
        <begin position="37"/>
        <end position="336"/>
    </location>
</feature>
<dbReference type="SUPFAM" id="SSF49384">
    <property type="entry name" value="Carbohydrate-binding domain"/>
    <property type="match status" value="1"/>
</dbReference>
<keyword evidence="5 10" id="KW-0378">Hydrolase</keyword>
<dbReference type="PROSITE" id="PS51760">
    <property type="entry name" value="GH10_2"/>
    <property type="match status" value="1"/>
</dbReference>
<evidence type="ECO:0000259" key="14">
    <source>
        <dbReference type="PROSITE" id="PS51760"/>
    </source>
</evidence>
<keyword evidence="7 10" id="KW-0326">Glycosidase</keyword>
<comment type="caution">
    <text evidence="15">The sequence shown here is derived from an EMBL/GenBank/DDBJ whole genome shotgun (WGS) entry which is preliminary data.</text>
</comment>
<dbReference type="SUPFAM" id="SSF51445">
    <property type="entry name" value="(Trans)glycosidases"/>
    <property type="match status" value="1"/>
</dbReference>
<gene>
    <name evidence="15" type="primary">xynA_1</name>
    <name evidence="15" type="ORF">Ato02nite_039900</name>
</gene>
<dbReference type="Gene3D" id="2.60.40.290">
    <property type="match status" value="1"/>
</dbReference>
<dbReference type="SMART" id="SM00633">
    <property type="entry name" value="Glyco_10"/>
    <property type="match status" value="1"/>
</dbReference>
<dbReference type="InterPro" id="IPR031158">
    <property type="entry name" value="GH10_AS"/>
</dbReference>
<dbReference type="InterPro" id="IPR008965">
    <property type="entry name" value="CBM2/CBM3_carb-bd_dom_sf"/>
</dbReference>
<evidence type="ECO:0000313" key="16">
    <source>
        <dbReference type="Proteomes" id="UP000677082"/>
    </source>
</evidence>
<feature type="compositionally biased region" description="Pro residues" evidence="11">
    <location>
        <begin position="347"/>
        <end position="363"/>
    </location>
</feature>
<comment type="similarity">
    <text evidence="2 10">Belongs to the glycosyl hydrolase 10 (cellulase F) family.</text>
</comment>
<dbReference type="Proteomes" id="UP000677082">
    <property type="component" value="Unassembled WGS sequence"/>
</dbReference>
<proteinExistence type="inferred from homology"/>
<dbReference type="GO" id="GO:0031176">
    <property type="term" value="F:endo-1,4-beta-xylanase activity"/>
    <property type="evidence" value="ECO:0007669"/>
    <property type="project" value="UniProtKB-EC"/>
</dbReference>
<dbReference type="GO" id="GO:0030247">
    <property type="term" value="F:polysaccharide binding"/>
    <property type="evidence" value="ECO:0007669"/>
    <property type="project" value="UniProtKB-UniRule"/>
</dbReference>
<accession>A0A919TBF5</accession>
<evidence type="ECO:0000256" key="11">
    <source>
        <dbReference type="SAM" id="MobiDB-lite"/>
    </source>
</evidence>
<evidence type="ECO:0000256" key="4">
    <source>
        <dbReference type="ARBA" id="ARBA00022729"/>
    </source>
</evidence>
<evidence type="ECO:0000256" key="10">
    <source>
        <dbReference type="RuleBase" id="RU361174"/>
    </source>
</evidence>
<dbReference type="Pfam" id="PF00553">
    <property type="entry name" value="CBM_2"/>
    <property type="match status" value="1"/>
</dbReference>
<evidence type="ECO:0000256" key="8">
    <source>
        <dbReference type="ARBA" id="ARBA00023326"/>
    </source>
</evidence>
<evidence type="ECO:0000256" key="3">
    <source>
        <dbReference type="ARBA" id="ARBA00022651"/>
    </source>
</evidence>
<comment type="catalytic activity">
    <reaction evidence="1 10">
        <text>Endohydrolysis of (1-&gt;4)-beta-D-xylosidic linkages in xylans.</text>
        <dbReference type="EC" id="3.2.1.8"/>
    </reaction>
</comment>
<dbReference type="InterPro" id="IPR001919">
    <property type="entry name" value="CBD2"/>
</dbReference>
<dbReference type="PROSITE" id="PS00591">
    <property type="entry name" value="GH10_1"/>
    <property type="match status" value="1"/>
</dbReference>
<dbReference type="AlphaFoldDB" id="A0A919TBF5"/>
<evidence type="ECO:0000256" key="9">
    <source>
        <dbReference type="PROSITE-ProRule" id="PRU10061"/>
    </source>
</evidence>
<dbReference type="GO" id="GO:0045493">
    <property type="term" value="P:xylan catabolic process"/>
    <property type="evidence" value="ECO:0007669"/>
    <property type="project" value="UniProtKB-KW"/>
</dbReference>
<protein>
    <recommendedName>
        <fullName evidence="10">Beta-xylanase</fullName>
        <ecNumber evidence="10">3.2.1.8</ecNumber>
    </recommendedName>
</protein>
<reference evidence="15 16" key="1">
    <citation type="submission" date="2021-03" db="EMBL/GenBank/DDBJ databases">
        <title>Whole genome shotgun sequence of Actinoplanes toevensis NBRC 105298.</title>
        <authorList>
            <person name="Komaki H."/>
            <person name="Tamura T."/>
        </authorList>
    </citation>
    <scope>NUCLEOTIDE SEQUENCE [LARGE SCALE GENOMIC DNA]</scope>
    <source>
        <strain evidence="15 16">NBRC 105298</strain>
    </source>
</reference>
<evidence type="ECO:0000256" key="2">
    <source>
        <dbReference type="ARBA" id="ARBA00007495"/>
    </source>
</evidence>